<feature type="compositionally biased region" description="Pro residues" evidence="5">
    <location>
        <begin position="263"/>
        <end position="273"/>
    </location>
</feature>
<gene>
    <name evidence="7" type="ORF">SAMN04488082_10850</name>
</gene>
<feature type="region of interest" description="Disordered" evidence="5">
    <location>
        <begin position="253"/>
        <end position="273"/>
    </location>
</feature>
<protein>
    <submittedName>
        <fullName evidence="7">7-cyano-7-deazaguanine reductase</fullName>
    </submittedName>
</protein>
<sequence length="273" mass="30503">MPHSSRMVLGRQVDYNRRYDPDQLCPIPRSLGREAAGIEGAETFGHGVDIWNIFELSWLNASGKPLVAMAEVRVPWNSPCLIESKSLKLYCNSFNMTALESADELRLTMTRDLSRAAGADVTVRIIAAEEFSQCTLAEPEGTCIDGLDITDFTYEPDAALLGTASDSARETLFTRLFRSCCPVTGQPDWATLRITYAGPRILHDGLLRYLVSYREHQGFHEACVEKIHADIHRHCGAQELEVSARFTRRGGLDISPVRSTRPGPWPNPRDPRQ</sequence>
<dbReference type="EMBL" id="FORX01000008">
    <property type="protein sequence ID" value="SFJ84396.1"/>
    <property type="molecule type" value="Genomic_DNA"/>
</dbReference>
<evidence type="ECO:0000256" key="2">
    <source>
        <dbReference type="ARBA" id="ARBA00022785"/>
    </source>
</evidence>
<evidence type="ECO:0000256" key="4">
    <source>
        <dbReference type="ARBA" id="ARBA00023002"/>
    </source>
</evidence>
<dbReference type="GO" id="GO:0008616">
    <property type="term" value="P:tRNA queuosine(34) biosynthetic process"/>
    <property type="evidence" value="ECO:0007669"/>
    <property type="project" value="UniProtKB-KW"/>
</dbReference>
<evidence type="ECO:0000256" key="3">
    <source>
        <dbReference type="ARBA" id="ARBA00022857"/>
    </source>
</evidence>
<dbReference type="InterPro" id="IPR043133">
    <property type="entry name" value="GTP-CH-I_C/QueF"/>
</dbReference>
<organism evidence="7 8">
    <name type="scientific">Desulfomicrobium apsheronum</name>
    <dbReference type="NCBI Taxonomy" id="52560"/>
    <lineage>
        <taxon>Bacteria</taxon>
        <taxon>Pseudomonadati</taxon>
        <taxon>Thermodesulfobacteriota</taxon>
        <taxon>Desulfovibrionia</taxon>
        <taxon>Desulfovibrionales</taxon>
        <taxon>Desulfomicrobiaceae</taxon>
        <taxon>Desulfomicrobium</taxon>
    </lineage>
</organism>
<keyword evidence="1" id="KW-0963">Cytoplasm</keyword>
<keyword evidence="4" id="KW-0560">Oxidoreductase</keyword>
<dbReference type="GO" id="GO:0033739">
    <property type="term" value="F:preQ1 synthase activity"/>
    <property type="evidence" value="ECO:0007669"/>
    <property type="project" value="InterPro"/>
</dbReference>
<name>A0A1I3UQU3_9BACT</name>
<dbReference type="RefSeq" id="WP_092374595.1">
    <property type="nucleotide sequence ID" value="NZ_FORX01000008.1"/>
</dbReference>
<dbReference type="InterPro" id="IPR029500">
    <property type="entry name" value="QueF"/>
</dbReference>
<proteinExistence type="predicted"/>
<keyword evidence="2" id="KW-0671">Queuosine biosynthesis</keyword>
<reference evidence="8" key="1">
    <citation type="submission" date="2016-10" db="EMBL/GenBank/DDBJ databases">
        <authorList>
            <person name="Varghese N."/>
            <person name="Submissions S."/>
        </authorList>
    </citation>
    <scope>NUCLEOTIDE SEQUENCE [LARGE SCALE GENOMIC DNA]</scope>
    <source>
        <strain evidence="8">DSM 5918</strain>
    </source>
</reference>
<dbReference type="Pfam" id="PF14819">
    <property type="entry name" value="QueF_N"/>
    <property type="match status" value="1"/>
</dbReference>
<dbReference type="Pfam" id="PF14489">
    <property type="entry name" value="QueF"/>
    <property type="match status" value="1"/>
</dbReference>
<dbReference type="PANTHER" id="PTHR34354:SF1">
    <property type="entry name" value="NADPH-DEPENDENT 7-CYANO-7-DEAZAGUANINE REDUCTASE"/>
    <property type="match status" value="1"/>
</dbReference>
<evidence type="ECO:0000256" key="1">
    <source>
        <dbReference type="ARBA" id="ARBA00022490"/>
    </source>
</evidence>
<dbReference type="STRING" id="52560.SAMN04488082_10850"/>
<evidence type="ECO:0000256" key="5">
    <source>
        <dbReference type="SAM" id="MobiDB-lite"/>
    </source>
</evidence>
<dbReference type="PANTHER" id="PTHR34354">
    <property type="entry name" value="NADPH-DEPENDENT 7-CYANO-7-DEAZAGUANINE REDUCTASE"/>
    <property type="match status" value="1"/>
</dbReference>
<accession>A0A1I3UQU3</accession>
<dbReference type="InterPro" id="IPR016428">
    <property type="entry name" value="QueF_type2"/>
</dbReference>
<dbReference type="AlphaFoldDB" id="A0A1I3UQU3"/>
<feature type="domain" description="NADPH-dependent 7-cyano-7-deazaguanine reductase N-terminal" evidence="6">
    <location>
        <begin position="15"/>
        <end position="125"/>
    </location>
</feature>
<dbReference type="SUPFAM" id="SSF55620">
    <property type="entry name" value="Tetrahydrobiopterin biosynthesis enzymes-like"/>
    <property type="match status" value="1"/>
</dbReference>
<dbReference type="InterPro" id="IPR029139">
    <property type="entry name" value="QueF_N"/>
</dbReference>
<keyword evidence="8" id="KW-1185">Reference proteome</keyword>
<keyword evidence="3" id="KW-0521">NADP</keyword>
<evidence type="ECO:0000259" key="6">
    <source>
        <dbReference type="Pfam" id="PF14819"/>
    </source>
</evidence>
<dbReference type="Proteomes" id="UP000198635">
    <property type="component" value="Unassembled WGS sequence"/>
</dbReference>
<dbReference type="PIRSF" id="PIRSF004750">
    <property type="entry name" value="Nitrile_oxidored_YqcD_prd"/>
    <property type="match status" value="1"/>
</dbReference>
<evidence type="ECO:0000313" key="7">
    <source>
        <dbReference type="EMBL" id="SFJ84396.1"/>
    </source>
</evidence>
<dbReference type="InterPro" id="IPR050084">
    <property type="entry name" value="NADPH_dep_7-cyano-7-deazaG_red"/>
</dbReference>
<dbReference type="GO" id="GO:0005737">
    <property type="term" value="C:cytoplasm"/>
    <property type="evidence" value="ECO:0007669"/>
    <property type="project" value="InterPro"/>
</dbReference>
<dbReference type="OrthoDB" id="9789995at2"/>
<dbReference type="Gene3D" id="3.30.1130.10">
    <property type="match status" value="2"/>
</dbReference>
<dbReference type="NCBIfam" id="TIGR03138">
    <property type="entry name" value="QueF"/>
    <property type="match status" value="1"/>
</dbReference>
<evidence type="ECO:0000313" key="8">
    <source>
        <dbReference type="Proteomes" id="UP000198635"/>
    </source>
</evidence>